<feature type="region of interest" description="Disordered" evidence="1">
    <location>
        <begin position="240"/>
        <end position="262"/>
    </location>
</feature>
<proteinExistence type="predicted"/>
<feature type="compositionally biased region" description="Pro residues" evidence="1">
    <location>
        <begin position="152"/>
        <end position="167"/>
    </location>
</feature>
<dbReference type="Proteomes" id="UP001287286">
    <property type="component" value="Unassembled WGS sequence"/>
</dbReference>
<feature type="region of interest" description="Disordered" evidence="1">
    <location>
        <begin position="146"/>
        <end position="218"/>
    </location>
</feature>
<organism evidence="2 3">
    <name type="scientific">Purpureocillium lilacinum</name>
    <name type="common">Paecilomyces lilacinus</name>
    <dbReference type="NCBI Taxonomy" id="33203"/>
    <lineage>
        <taxon>Eukaryota</taxon>
        <taxon>Fungi</taxon>
        <taxon>Dikarya</taxon>
        <taxon>Ascomycota</taxon>
        <taxon>Pezizomycotina</taxon>
        <taxon>Sordariomycetes</taxon>
        <taxon>Hypocreomycetidae</taxon>
        <taxon>Hypocreales</taxon>
        <taxon>Ophiocordycipitaceae</taxon>
        <taxon>Purpureocillium</taxon>
    </lineage>
</organism>
<dbReference type="EMBL" id="JAWRVI010000047">
    <property type="protein sequence ID" value="KAK4085775.1"/>
    <property type="molecule type" value="Genomic_DNA"/>
</dbReference>
<evidence type="ECO:0000256" key="1">
    <source>
        <dbReference type="SAM" id="MobiDB-lite"/>
    </source>
</evidence>
<protein>
    <submittedName>
        <fullName evidence="2">Uncharacterized protein</fullName>
    </submittedName>
</protein>
<feature type="compositionally biased region" description="Low complexity" evidence="1">
    <location>
        <begin position="240"/>
        <end position="251"/>
    </location>
</feature>
<gene>
    <name evidence="2" type="ORF">Purlil1_9935</name>
</gene>
<evidence type="ECO:0000313" key="3">
    <source>
        <dbReference type="Proteomes" id="UP001287286"/>
    </source>
</evidence>
<reference evidence="2 3" key="1">
    <citation type="journal article" date="2024" name="Microbiol. Resour. Announc.">
        <title>Genome annotations for the ascomycete fungi Trichoderma harzianum, Trichoderma aggressivum, and Purpureocillium lilacinum.</title>
        <authorList>
            <person name="Beijen E.P.W."/>
            <person name="Ohm R.A."/>
        </authorList>
    </citation>
    <scope>NUCLEOTIDE SEQUENCE [LARGE SCALE GENOMIC DNA]</scope>
    <source>
        <strain evidence="2 3">CBS 150709</strain>
    </source>
</reference>
<sequence length="380" mass="41958">MHCYNGSWHLASLLPFPPPSLDMGSAFPAERLALCWPRTQHCGTAQQLPAPTGYSVRGGAAPHGTHPSNLNLSSGKELRSSGPPGRPSGPHQHPRHLTRCLRTLQSRRRPVDDLVCPSIQPPKQQTVKDANLAGLFFSDWRRYLPELEGTRTPPPRLSDTPVEPPTPRRGALIGGPCFSGESLKRPPKPNQRARTRPTLSSISGRTTQTPPPAPSPLRLIRRQPRQRPITRVHWWSSSSSRMTTSSYGSTTHCTASSRKGGQRRLVYADARRMPPRKENALDGSYDVGSIHHPLDPLLGATHGIHRYRVCCPTASNSLRRRRRRQAQVRRPAQFMHVAPHVSGPPSSSSRAGLLCVFRRRGSPGRRPGDQRTTFPPLAGC</sequence>
<comment type="caution">
    <text evidence="2">The sequence shown here is derived from an EMBL/GenBank/DDBJ whole genome shotgun (WGS) entry which is preliminary data.</text>
</comment>
<accession>A0ABR0BP37</accession>
<feature type="compositionally biased region" description="Low complexity" evidence="1">
    <location>
        <begin position="80"/>
        <end position="91"/>
    </location>
</feature>
<name>A0ABR0BP37_PURLI</name>
<feature type="compositionally biased region" description="Polar residues" evidence="1">
    <location>
        <begin position="197"/>
        <end position="208"/>
    </location>
</feature>
<feature type="region of interest" description="Disordered" evidence="1">
    <location>
        <begin position="47"/>
        <end position="96"/>
    </location>
</feature>
<evidence type="ECO:0000313" key="2">
    <source>
        <dbReference type="EMBL" id="KAK4085775.1"/>
    </source>
</evidence>
<feature type="compositionally biased region" description="Basic residues" evidence="1">
    <location>
        <begin position="185"/>
        <end position="195"/>
    </location>
</feature>
<feature type="region of interest" description="Disordered" evidence="1">
    <location>
        <begin position="359"/>
        <end position="380"/>
    </location>
</feature>
<keyword evidence="3" id="KW-1185">Reference proteome</keyword>